<comment type="caution">
    <text evidence="1">The sequence shown here is derived from an EMBL/GenBank/DDBJ whole genome shotgun (WGS) entry which is preliminary data.</text>
</comment>
<keyword evidence="2" id="KW-1185">Reference proteome</keyword>
<evidence type="ECO:0000313" key="2">
    <source>
        <dbReference type="Proteomes" id="UP001484097"/>
    </source>
</evidence>
<dbReference type="Proteomes" id="UP001484097">
    <property type="component" value="Unassembled WGS sequence"/>
</dbReference>
<name>A0ABV0IIK3_9MICC</name>
<accession>A0ABV0IIK3</accession>
<dbReference type="EMBL" id="JBDXMX010000003">
    <property type="protein sequence ID" value="MEO9247823.1"/>
    <property type="molecule type" value="Genomic_DNA"/>
</dbReference>
<organism evidence="1 2">
    <name type="scientific">Citricoccus nitrophenolicus</name>
    <dbReference type="NCBI Taxonomy" id="863575"/>
    <lineage>
        <taxon>Bacteria</taxon>
        <taxon>Bacillati</taxon>
        <taxon>Actinomycetota</taxon>
        <taxon>Actinomycetes</taxon>
        <taxon>Micrococcales</taxon>
        <taxon>Micrococcaceae</taxon>
        <taxon>Citricoccus</taxon>
    </lineage>
</organism>
<proteinExistence type="predicted"/>
<evidence type="ECO:0000313" key="1">
    <source>
        <dbReference type="EMBL" id="MEO9247823.1"/>
    </source>
</evidence>
<protein>
    <submittedName>
        <fullName evidence="1">Uncharacterized protein</fullName>
    </submittedName>
</protein>
<dbReference type="RefSeq" id="WP_347920469.1">
    <property type="nucleotide sequence ID" value="NZ_JBDXMX010000003.1"/>
</dbReference>
<gene>
    <name evidence="1" type="ORF">ABDK96_09035</name>
</gene>
<reference evidence="1 2" key="1">
    <citation type="submission" date="2024-05" db="EMBL/GenBank/DDBJ databases">
        <authorList>
            <person name="Yi C."/>
        </authorList>
    </citation>
    <scope>NUCLEOTIDE SEQUENCE [LARGE SCALE GENOMIC DNA]</scope>
    <source>
        <strain evidence="1 2">XS13</strain>
    </source>
</reference>
<sequence>MTDPGSPPPAGSALEGAVDGNPVSIVPVPVTDEGFTDWVALAASLPPRPVDGPALPESEGWVQIPVAGADQTLYWAQGSRYEGIMPEISLRHVRSADAAGLLAGAHSAEAAGGLPLGVEPWVAGAWRGIHSAWSLSRYASTVIWRQWVLDAGPHGLVEVVARHNAYLSRHLISVVNGLVAGIAPAPAAGGDLAGDLDWAVAAATRAREALAEAAPEGLVGPTTLGPVERDRIVAGFASGPGWDIAAGGDGATGRGAARRVGRLWTSDTQCLVEHAAPGLGDDGSVRLGRYVRDDAADMVLRVVGHRPAGPSDVPVSLLPAEAFSARLHDRTVPLPPDIPEGAVVSRHLDPQDIYRWWTADWSWWTLHRDAGPGQGAEGVRVLTVAGFGHYLWDAGDAIGLRPVDGLALFGVLTDLIGPGRS</sequence>